<evidence type="ECO:0000256" key="2">
    <source>
        <dbReference type="ARBA" id="ARBA00023015"/>
    </source>
</evidence>
<evidence type="ECO:0000256" key="4">
    <source>
        <dbReference type="ARBA" id="ARBA00023163"/>
    </source>
</evidence>
<dbReference type="AlphaFoldDB" id="A0A0R1PQ58"/>
<reference evidence="6 7" key="1">
    <citation type="journal article" date="2015" name="Genome Announc.">
        <title>Expanding the biotechnology potential of lactobacilli through comparative genomics of 213 strains and associated genera.</title>
        <authorList>
            <person name="Sun Z."/>
            <person name="Harris H.M."/>
            <person name="McCann A."/>
            <person name="Guo C."/>
            <person name="Argimon S."/>
            <person name="Zhang W."/>
            <person name="Yang X."/>
            <person name="Jeffery I.B."/>
            <person name="Cooney J.C."/>
            <person name="Kagawa T.F."/>
            <person name="Liu W."/>
            <person name="Song Y."/>
            <person name="Salvetti E."/>
            <person name="Wrobel A."/>
            <person name="Rasinkangas P."/>
            <person name="Parkhill J."/>
            <person name="Rea M.C."/>
            <person name="O'Sullivan O."/>
            <person name="Ritari J."/>
            <person name="Douillard F.P."/>
            <person name="Paul Ross R."/>
            <person name="Yang R."/>
            <person name="Briner A.E."/>
            <person name="Felis G.E."/>
            <person name="de Vos W.M."/>
            <person name="Barrangou R."/>
            <person name="Klaenhammer T.R."/>
            <person name="Caufield P.W."/>
            <person name="Cui Y."/>
            <person name="Zhang H."/>
            <person name="O'Toole P.W."/>
        </authorList>
    </citation>
    <scope>NUCLEOTIDE SEQUENCE [LARGE SCALE GENOMIC DNA]</scope>
    <source>
        <strain evidence="6 7">DSM 13238</strain>
    </source>
</reference>
<name>A0A0R1PQ58_9LACO</name>
<evidence type="ECO:0000259" key="5">
    <source>
        <dbReference type="PROSITE" id="PS50931"/>
    </source>
</evidence>
<evidence type="ECO:0000313" key="7">
    <source>
        <dbReference type="Proteomes" id="UP000051908"/>
    </source>
</evidence>
<gene>
    <name evidence="6" type="ORF">FD33_GL002353</name>
</gene>
<dbReference type="PATRIC" id="fig|1122151.5.peg.2431"/>
<keyword evidence="3" id="KW-0238">DNA-binding</keyword>
<dbReference type="InterPro" id="IPR036388">
    <property type="entry name" value="WH-like_DNA-bd_sf"/>
</dbReference>
<proteinExistence type="inferred from homology"/>
<dbReference type="GO" id="GO:0003700">
    <property type="term" value="F:DNA-binding transcription factor activity"/>
    <property type="evidence" value="ECO:0007669"/>
    <property type="project" value="InterPro"/>
</dbReference>
<comment type="caution">
    <text evidence="6">The sequence shown here is derived from an EMBL/GenBank/DDBJ whole genome shotgun (WGS) entry which is preliminary data.</text>
</comment>
<dbReference type="InterPro" id="IPR005119">
    <property type="entry name" value="LysR_subst-bd"/>
</dbReference>
<dbReference type="PANTHER" id="PTHR30346">
    <property type="entry name" value="TRANSCRIPTIONAL DUAL REGULATOR HCAR-RELATED"/>
    <property type="match status" value="1"/>
</dbReference>
<evidence type="ECO:0000256" key="3">
    <source>
        <dbReference type="ARBA" id="ARBA00023125"/>
    </source>
</evidence>
<dbReference type="Pfam" id="PF03466">
    <property type="entry name" value="LysR_substrate"/>
    <property type="match status" value="1"/>
</dbReference>
<evidence type="ECO:0000256" key="1">
    <source>
        <dbReference type="ARBA" id="ARBA00009437"/>
    </source>
</evidence>
<comment type="similarity">
    <text evidence="1">Belongs to the LysR transcriptional regulatory family.</text>
</comment>
<dbReference type="EMBL" id="AZES01000066">
    <property type="protein sequence ID" value="KRL31067.1"/>
    <property type="molecule type" value="Genomic_DNA"/>
</dbReference>
<protein>
    <submittedName>
        <fullName evidence="6">Transcription regulator</fullName>
    </submittedName>
</protein>
<dbReference type="Gene3D" id="1.10.10.10">
    <property type="entry name" value="Winged helix-like DNA-binding domain superfamily/Winged helix DNA-binding domain"/>
    <property type="match status" value="1"/>
</dbReference>
<dbReference type="InterPro" id="IPR000847">
    <property type="entry name" value="LysR_HTH_N"/>
</dbReference>
<keyword evidence="2" id="KW-0805">Transcription regulation</keyword>
<feature type="domain" description="HTH lysR-type" evidence="5">
    <location>
        <begin position="2"/>
        <end position="59"/>
    </location>
</feature>
<dbReference type="SUPFAM" id="SSF46785">
    <property type="entry name" value="Winged helix' DNA-binding domain"/>
    <property type="match status" value="1"/>
</dbReference>
<dbReference type="Pfam" id="PF00126">
    <property type="entry name" value="HTH_1"/>
    <property type="match status" value="1"/>
</dbReference>
<dbReference type="InterPro" id="IPR036390">
    <property type="entry name" value="WH_DNA-bd_sf"/>
</dbReference>
<dbReference type="PANTHER" id="PTHR30346:SF0">
    <property type="entry name" value="HCA OPERON TRANSCRIPTIONAL ACTIVATOR HCAR"/>
    <property type="match status" value="1"/>
</dbReference>
<dbReference type="Proteomes" id="UP000051908">
    <property type="component" value="Unassembled WGS sequence"/>
</dbReference>
<sequence length="300" mass="34865">MVDTKKLAVFLDLAKTQNYSLTAQRMFLSQSTISKYIMILEKEWKVKLFVRAHRQIKLTRVGKLILPKVKDVLEKEAELNQLIESEAWLEERPLVIQGLPSLSQYRAFHIITDFAKRYPKIRSQFSEENVDKLEHSLDQKNVDIVFTRIFDNDFPSYDVIVNELDRFVVLVPQNSHLANQNYVTPDMLKKESLLLLSNTISKNNPLYTTLQSMHLRPRVTYNGQRIDLILEMLNQGTGISIVMNKSFDLTGFDNIKVIPLVPKINSQLVFMKQHDNDSKIVELFWKFATNASQSFIDKTL</sequence>
<organism evidence="6 7">
    <name type="scientific">Companilactobacillus paralimentarius DSM 13238 = JCM 10415</name>
    <dbReference type="NCBI Taxonomy" id="1122151"/>
    <lineage>
        <taxon>Bacteria</taxon>
        <taxon>Bacillati</taxon>
        <taxon>Bacillota</taxon>
        <taxon>Bacilli</taxon>
        <taxon>Lactobacillales</taxon>
        <taxon>Lactobacillaceae</taxon>
        <taxon>Companilactobacillus</taxon>
    </lineage>
</organism>
<dbReference type="Gene3D" id="3.40.190.290">
    <property type="match status" value="1"/>
</dbReference>
<dbReference type="SUPFAM" id="SSF53850">
    <property type="entry name" value="Periplasmic binding protein-like II"/>
    <property type="match status" value="1"/>
</dbReference>
<dbReference type="CDD" id="cd05466">
    <property type="entry name" value="PBP2_LTTR_substrate"/>
    <property type="match status" value="1"/>
</dbReference>
<evidence type="ECO:0000313" key="6">
    <source>
        <dbReference type="EMBL" id="KRL31067.1"/>
    </source>
</evidence>
<keyword evidence="7" id="KW-1185">Reference proteome</keyword>
<accession>A0A0R1PQ58</accession>
<dbReference type="PROSITE" id="PS50931">
    <property type="entry name" value="HTH_LYSR"/>
    <property type="match status" value="1"/>
</dbReference>
<dbReference type="GO" id="GO:0003677">
    <property type="term" value="F:DNA binding"/>
    <property type="evidence" value="ECO:0007669"/>
    <property type="project" value="UniProtKB-KW"/>
</dbReference>
<keyword evidence="4" id="KW-0804">Transcription</keyword>
<dbReference type="GO" id="GO:0032993">
    <property type="term" value="C:protein-DNA complex"/>
    <property type="evidence" value="ECO:0007669"/>
    <property type="project" value="TreeGrafter"/>
</dbReference>